<dbReference type="Proteomes" id="UP000199700">
    <property type="component" value="Chromosome"/>
</dbReference>
<name>A0A1H1Q0E2_BRESA</name>
<organism evidence="1 2">
    <name type="scientific">Brevibacterium sandarakinum</name>
    <dbReference type="NCBI Taxonomy" id="629680"/>
    <lineage>
        <taxon>Bacteria</taxon>
        <taxon>Bacillati</taxon>
        <taxon>Actinomycetota</taxon>
        <taxon>Actinomycetes</taxon>
        <taxon>Micrococcales</taxon>
        <taxon>Brevibacteriaceae</taxon>
        <taxon>Brevibacterium</taxon>
    </lineage>
</organism>
<dbReference type="AlphaFoldDB" id="A0A1H1Q0E2"/>
<reference evidence="1" key="1">
    <citation type="submission" date="2016-10" db="EMBL/GenBank/DDBJ databases">
        <authorList>
            <person name="Varghese N."/>
            <person name="Submissions S."/>
        </authorList>
    </citation>
    <scope>NUCLEOTIDE SEQUENCE [LARGE SCALE GENOMIC DNA]</scope>
    <source>
        <strain evidence="1">DSM 22082</strain>
    </source>
</reference>
<dbReference type="EMBL" id="LT629739">
    <property type="protein sequence ID" value="SDS16856.1"/>
    <property type="molecule type" value="Genomic_DNA"/>
</dbReference>
<keyword evidence="2" id="KW-1185">Reference proteome</keyword>
<evidence type="ECO:0000313" key="1">
    <source>
        <dbReference type="EMBL" id="SDS16856.1"/>
    </source>
</evidence>
<evidence type="ECO:0000313" key="2">
    <source>
        <dbReference type="Proteomes" id="UP000199700"/>
    </source>
</evidence>
<proteinExistence type="predicted"/>
<protein>
    <submittedName>
        <fullName evidence="1">Uncharacterized protein</fullName>
    </submittedName>
</protein>
<accession>A0A1H1Q0E2</accession>
<gene>
    <name evidence="1" type="ORF">SAMN04489751_1387</name>
</gene>
<sequence length="47" mass="5193">MVDDSLVDIIIVDQHDCEVAQNHFGDLAAQLGPLRNCTHDAIPCLLY</sequence>